<dbReference type="SUPFAM" id="SSF48239">
    <property type="entry name" value="Terpenoid cyclases/Protein prenyltransferases"/>
    <property type="match status" value="1"/>
</dbReference>
<organism evidence="5 6">
    <name type="scientific">Eragrostis curvula</name>
    <name type="common">weeping love grass</name>
    <dbReference type="NCBI Taxonomy" id="38414"/>
    <lineage>
        <taxon>Eukaryota</taxon>
        <taxon>Viridiplantae</taxon>
        <taxon>Streptophyta</taxon>
        <taxon>Embryophyta</taxon>
        <taxon>Tracheophyta</taxon>
        <taxon>Spermatophyta</taxon>
        <taxon>Magnoliopsida</taxon>
        <taxon>Liliopsida</taxon>
        <taxon>Poales</taxon>
        <taxon>Poaceae</taxon>
        <taxon>PACMAD clade</taxon>
        <taxon>Chloridoideae</taxon>
        <taxon>Eragrostideae</taxon>
        <taxon>Eragrostidinae</taxon>
        <taxon>Eragrostis</taxon>
    </lineage>
</organism>
<dbReference type="PANTHER" id="PTHR31225:SF63">
    <property type="entry name" value="BETA-SELINENE SYNTHASE"/>
    <property type="match status" value="1"/>
</dbReference>
<dbReference type="InterPro" id="IPR050148">
    <property type="entry name" value="Terpene_synthase-like"/>
</dbReference>
<feature type="domain" description="Terpene synthase metal-binding" evidence="4">
    <location>
        <begin position="301"/>
        <end position="424"/>
    </location>
</feature>
<dbReference type="InterPro" id="IPR044814">
    <property type="entry name" value="Terpene_cyclase_plant_C1"/>
</dbReference>
<dbReference type="InterPro" id="IPR001906">
    <property type="entry name" value="Terpene_synth_N"/>
</dbReference>
<dbReference type="GO" id="GO:0016102">
    <property type="term" value="P:diterpenoid biosynthetic process"/>
    <property type="evidence" value="ECO:0007669"/>
    <property type="project" value="InterPro"/>
</dbReference>
<dbReference type="Proteomes" id="UP000324897">
    <property type="component" value="Chromosome 2"/>
</dbReference>
<dbReference type="OrthoDB" id="1877784at2759"/>
<dbReference type="Gene3D" id="1.10.600.10">
    <property type="entry name" value="Farnesyl Diphosphate Synthase"/>
    <property type="match status" value="2"/>
</dbReference>
<dbReference type="GO" id="GO:0000287">
    <property type="term" value="F:magnesium ion binding"/>
    <property type="evidence" value="ECO:0007669"/>
    <property type="project" value="InterPro"/>
</dbReference>
<dbReference type="CDD" id="cd00684">
    <property type="entry name" value="Terpene_cyclase_plant_C1"/>
    <property type="match status" value="1"/>
</dbReference>
<dbReference type="SUPFAM" id="SSF48576">
    <property type="entry name" value="Terpenoid synthases"/>
    <property type="match status" value="1"/>
</dbReference>
<comment type="cofactor">
    <cofactor evidence="1">
        <name>Mg(2+)</name>
        <dbReference type="ChEBI" id="CHEBI:18420"/>
    </cofactor>
</comment>
<dbReference type="Pfam" id="PF01397">
    <property type="entry name" value="Terpene_synth"/>
    <property type="match status" value="1"/>
</dbReference>
<gene>
    <name evidence="5" type="ORF">EJB05_27811</name>
</gene>
<dbReference type="InterPro" id="IPR008949">
    <property type="entry name" value="Isoprenoid_synthase_dom_sf"/>
</dbReference>
<dbReference type="Gene3D" id="1.50.10.130">
    <property type="entry name" value="Terpene synthase, N-terminal domain"/>
    <property type="match status" value="1"/>
</dbReference>
<protein>
    <recommendedName>
        <fullName evidence="7">Terpene synthase N-terminal domain-containing protein</fullName>
    </recommendedName>
</protein>
<accession>A0A5J9UNA3</accession>
<proteinExistence type="predicted"/>
<feature type="domain" description="Terpene synthase metal-binding" evidence="4">
    <location>
        <begin position="228"/>
        <end position="298"/>
    </location>
</feature>
<name>A0A5J9UNA3_9POAL</name>
<feature type="domain" description="Terpene synthase N-terminal" evidence="3">
    <location>
        <begin position="10"/>
        <end position="170"/>
    </location>
</feature>
<evidence type="ECO:0000259" key="3">
    <source>
        <dbReference type="Pfam" id="PF01397"/>
    </source>
</evidence>
<dbReference type="AlphaFoldDB" id="A0A5J9UNA3"/>
<dbReference type="Pfam" id="PF03936">
    <property type="entry name" value="Terpene_synth_C"/>
    <property type="match status" value="2"/>
</dbReference>
<sequence>FMYHVRACMQRSMESMRERTKKLKVEVLKMFDAGMTVADTVMLVDTIERLGVDHHFREEIAEALTCIQNEEIEFGVDNNLHITALRFRLLRQHGFWVSTDVFNKFKDDMGSFSATLSTDPTGLLNLYNAAHMATPGEHALDEAISFSRHHLESMKVNLCSPMRDQVSRALDIPLPRLPKLLETRHYITEYEKEEAHNDLLLELARLDFNLVRSLHLKELRTLSLWWRDLYDTVKLSYARDRLVESYFWTCAMLHEEEYSHARILFAKTFGIFSLMDDTYDVYATLEECIKLHEAIERFRMQIKLLSKSYLQEAKWSNEKYVPSSEEHLEASIVSSAVQPLSLVTLTGIGEVAIKNAYDWAIAYPDAMKAGAAISRFLNDIASYKLGKHKNDVASFVECHMKEHSVMGNEAVTAVIALVEHMWRKMNQACMEIDPRLLPLMQLVVKLARTTEVMYLGGRDAYTFGKDLKDPIISLFLEPIQV</sequence>
<dbReference type="GO" id="GO:0010333">
    <property type="term" value="F:terpene synthase activity"/>
    <property type="evidence" value="ECO:0007669"/>
    <property type="project" value="InterPro"/>
</dbReference>
<feature type="non-terminal residue" evidence="5">
    <location>
        <position position="1"/>
    </location>
</feature>
<dbReference type="InterPro" id="IPR036965">
    <property type="entry name" value="Terpene_synth_N_sf"/>
</dbReference>
<reference evidence="5 6" key="1">
    <citation type="journal article" date="2019" name="Sci. Rep.">
        <title>A high-quality genome of Eragrostis curvula grass provides insights into Poaceae evolution and supports new strategies to enhance forage quality.</title>
        <authorList>
            <person name="Carballo J."/>
            <person name="Santos B.A.C.M."/>
            <person name="Zappacosta D."/>
            <person name="Garbus I."/>
            <person name="Selva J.P."/>
            <person name="Gallo C.A."/>
            <person name="Diaz A."/>
            <person name="Albertini E."/>
            <person name="Caccamo M."/>
            <person name="Echenique V."/>
        </authorList>
    </citation>
    <scope>NUCLEOTIDE SEQUENCE [LARGE SCALE GENOMIC DNA]</scope>
    <source>
        <strain evidence="6">cv. Victoria</strain>
        <tissue evidence="5">Leaf</tissue>
    </source>
</reference>
<evidence type="ECO:0000256" key="1">
    <source>
        <dbReference type="ARBA" id="ARBA00001946"/>
    </source>
</evidence>
<dbReference type="InterPro" id="IPR008930">
    <property type="entry name" value="Terpenoid_cyclase/PrenylTrfase"/>
</dbReference>
<dbReference type="InterPro" id="IPR005630">
    <property type="entry name" value="Terpene_synthase_metal-bd"/>
</dbReference>
<dbReference type="Gramene" id="TVU25319">
    <property type="protein sequence ID" value="TVU25319"/>
    <property type="gene ID" value="EJB05_27811"/>
</dbReference>
<keyword evidence="2" id="KW-0479">Metal-binding</keyword>
<evidence type="ECO:0000313" key="5">
    <source>
        <dbReference type="EMBL" id="TVU25319.1"/>
    </source>
</evidence>
<dbReference type="PANTHER" id="PTHR31225">
    <property type="entry name" value="OS04G0344100 PROTEIN-RELATED"/>
    <property type="match status" value="1"/>
</dbReference>
<evidence type="ECO:0008006" key="7">
    <source>
        <dbReference type="Google" id="ProtNLM"/>
    </source>
</evidence>
<evidence type="ECO:0000256" key="2">
    <source>
        <dbReference type="ARBA" id="ARBA00022723"/>
    </source>
</evidence>
<keyword evidence="6" id="KW-1185">Reference proteome</keyword>
<evidence type="ECO:0000313" key="6">
    <source>
        <dbReference type="Proteomes" id="UP000324897"/>
    </source>
</evidence>
<dbReference type="EMBL" id="RWGY01000013">
    <property type="protein sequence ID" value="TVU25319.1"/>
    <property type="molecule type" value="Genomic_DNA"/>
</dbReference>
<evidence type="ECO:0000259" key="4">
    <source>
        <dbReference type="Pfam" id="PF03936"/>
    </source>
</evidence>
<comment type="caution">
    <text evidence="5">The sequence shown here is derived from an EMBL/GenBank/DDBJ whole genome shotgun (WGS) entry which is preliminary data.</text>
</comment>